<feature type="transmembrane region" description="Helical" evidence="1">
    <location>
        <begin position="25"/>
        <end position="46"/>
    </location>
</feature>
<evidence type="ECO:0000256" key="1">
    <source>
        <dbReference type="SAM" id="Phobius"/>
    </source>
</evidence>
<dbReference type="AlphaFoldDB" id="A0A7W3JT82"/>
<evidence type="ECO:0000313" key="2">
    <source>
        <dbReference type="EMBL" id="MBA8828740.1"/>
    </source>
</evidence>
<sequence length="68" mass="7489">MHPLTFWKGQNHVIHSIMGSTAGRWVRAIVVAAAGIFDFCLFAPFAKRPMNGKKLRASYQGETSSAHS</sequence>
<keyword evidence="1" id="KW-0812">Transmembrane</keyword>
<keyword evidence="3" id="KW-1185">Reference proteome</keyword>
<protein>
    <submittedName>
        <fullName evidence="2">Uncharacterized protein</fullName>
    </submittedName>
</protein>
<keyword evidence="1" id="KW-0472">Membrane</keyword>
<name>A0A7W3JT82_9MICO</name>
<accession>A0A7W3JT82</accession>
<reference evidence="2 3" key="1">
    <citation type="submission" date="2020-07" db="EMBL/GenBank/DDBJ databases">
        <title>Sequencing the genomes of 1000 actinobacteria strains.</title>
        <authorList>
            <person name="Klenk H.-P."/>
        </authorList>
    </citation>
    <scope>NUCLEOTIDE SEQUENCE [LARGE SCALE GENOMIC DNA]</scope>
    <source>
        <strain evidence="2 3">DSM 23737</strain>
    </source>
</reference>
<keyword evidence="1" id="KW-1133">Transmembrane helix</keyword>
<evidence type="ECO:0000313" key="3">
    <source>
        <dbReference type="Proteomes" id="UP000524237"/>
    </source>
</evidence>
<dbReference type="EMBL" id="JACGWU010000001">
    <property type="protein sequence ID" value="MBA8828740.1"/>
    <property type="molecule type" value="Genomic_DNA"/>
</dbReference>
<dbReference type="Proteomes" id="UP000524237">
    <property type="component" value="Unassembled WGS sequence"/>
</dbReference>
<gene>
    <name evidence="2" type="ORF">FB555_000811</name>
</gene>
<organism evidence="2 3">
    <name type="scientific">Alpinimonas psychrophila</name>
    <dbReference type="NCBI Taxonomy" id="748908"/>
    <lineage>
        <taxon>Bacteria</taxon>
        <taxon>Bacillati</taxon>
        <taxon>Actinomycetota</taxon>
        <taxon>Actinomycetes</taxon>
        <taxon>Micrococcales</taxon>
        <taxon>Microbacteriaceae</taxon>
        <taxon>Alpinimonas</taxon>
    </lineage>
</organism>
<comment type="caution">
    <text evidence="2">The sequence shown here is derived from an EMBL/GenBank/DDBJ whole genome shotgun (WGS) entry which is preliminary data.</text>
</comment>
<proteinExistence type="predicted"/>